<evidence type="ECO:0000259" key="1">
    <source>
        <dbReference type="Pfam" id="PF00535"/>
    </source>
</evidence>
<dbReference type="CDD" id="cd00761">
    <property type="entry name" value="Glyco_tranf_GTA_type"/>
    <property type="match status" value="1"/>
</dbReference>
<accession>A0A2X4ZM71</accession>
<dbReference type="InterPro" id="IPR001173">
    <property type="entry name" value="Glyco_trans_2-like"/>
</dbReference>
<dbReference type="STRING" id="1348624.GCA_001591545_04031"/>
<dbReference type="SUPFAM" id="SSF53448">
    <property type="entry name" value="Nucleotide-diphospho-sugar transferases"/>
    <property type="match status" value="1"/>
</dbReference>
<evidence type="ECO:0000313" key="3">
    <source>
        <dbReference type="Proteomes" id="UP000249134"/>
    </source>
</evidence>
<reference evidence="2 3" key="1">
    <citation type="submission" date="2018-06" db="EMBL/GenBank/DDBJ databases">
        <authorList>
            <consortium name="Pathogen Informatics"/>
            <person name="Doyle S."/>
        </authorList>
    </citation>
    <scope>NUCLEOTIDE SEQUENCE [LARGE SCALE GENOMIC DNA]</scope>
    <source>
        <strain evidence="2 3">NCTC4824</strain>
    </source>
</reference>
<dbReference type="Pfam" id="PF00535">
    <property type="entry name" value="Glycos_transf_2"/>
    <property type="match status" value="1"/>
</dbReference>
<keyword evidence="3" id="KW-1185">Reference proteome</keyword>
<dbReference type="InterPro" id="IPR050834">
    <property type="entry name" value="Glycosyltransf_2"/>
</dbReference>
<gene>
    <name evidence="2" type="primary">spsA</name>
    <name evidence="2" type="ORF">NCTC4824_03248</name>
</gene>
<dbReference type="PANTHER" id="PTHR43685">
    <property type="entry name" value="GLYCOSYLTRANSFERASE"/>
    <property type="match status" value="1"/>
</dbReference>
<name>A0A2X4ZM71_LEDLE</name>
<protein>
    <submittedName>
        <fullName evidence="2">Protein CgeD</fullName>
    </submittedName>
</protein>
<dbReference type="EMBL" id="LS483476">
    <property type="protein sequence ID" value="SQI61484.1"/>
    <property type="molecule type" value="Genomic_DNA"/>
</dbReference>
<dbReference type="AlphaFoldDB" id="A0A2X4ZM71"/>
<dbReference type="KEGG" id="blen:NCTC4824_03248"/>
<feature type="domain" description="Glycosyltransferase 2-like" evidence="1">
    <location>
        <begin position="8"/>
        <end position="169"/>
    </location>
</feature>
<dbReference type="RefSeq" id="WP_066146642.1">
    <property type="nucleotide sequence ID" value="NZ_CBCSGM010000011.1"/>
</dbReference>
<dbReference type="Gene3D" id="3.90.550.10">
    <property type="entry name" value="Spore Coat Polysaccharide Biosynthesis Protein SpsA, Chain A"/>
    <property type="match status" value="1"/>
</dbReference>
<proteinExistence type="predicted"/>
<dbReference type="InterPro" id="IPR029044">
    <property type="entry name" value="Nucleotide-diphossugar_trans"/>
</dbReference>
<sequence length="432" mass="50460">MSFNPKVTVIMTSYNKPELIGIAIKSVLDQSLKDFELLIMDDNSNMETINIIKEFLNDPRVTLYKSDIKDEDRYKKTRYATLINQALELAKGEYISYITDDNMYKKNRLDLMSYLLNTNKEVNIVYSAQKLIHLNENYQPISSVTRKTEGVLNKAAEVVDHCSVMHRKSILDDIKKKYGNYWDDDKKYWGYADAIFWNRLNEKHLFYPTLMVLDYNYRTPRSYKVMHFGLPSFEGGECFIPNGTIVKDNSTNIYYFDDGKRRLIKDPKIFNLLQFTSSDIIQVPDPILFKYTLGKEITNSNLKKSIPNDILIKSDDNDQIYYIQKGKKRPIQGALHFYGFKMNKVITLPKQIVRSISNGPALIGVVKKGEILPNRLIIKIEHQYYLVLDNCLHLIGSLDIFEKLKLNREDSLIGSKEWLQWFNIGPNIVYEW</sequence>
<organism evidence="2 3">
    <name type="scientific">Lederbergia lenta</name>
    <name type="common">Bacillus lentus</name>
    <dbReference type="NCBI Taxonomy" id="1467"/>
    <lineage>
        <taxon>Bacteria</taxon>
        <taxon>Bacillati</taxon>
        <taxon>Bacillota</taxon>
        <taxon>Bacilli</taxon>
        <taxon>Bacillales</taxon>
        <taxon>Bacillaceae</taxon>
        <taxon>Lederbergia</taxon>
    </lineage>
</organism>
<evidence type="ECO:0000313" key="2">
    <source>
        <dbReference type="EMBL" id="SQI61484.1"/>
    </source>
</evidence>
<dbReference type="Proteomes" id="UP000249134">
    <property type="component" value="Chromosome 1"/>
</dbReference>
<dbReference type="PANTHER" id="PTHR43685:SF2">
    <property type="entry name" value="GLYCOSYLTRANSFERASE 2-LIKE DOMAIN-CONTAINING PROTEIN"/>
    <property type="match status" value="1"/>
</dbReference>